<dbReference type="Pfam" id="PF13489">
    <property type="entry name" value="Methyltransf_23"/>
    <property type="match status" value="1"/>
</dbReference>
<name>A0A8A3P5Q6_9HELO</name>
<evidence type="ECO:0000256" key="1">
    <source>
        <dbReference type="SAM" id="MobiDB-lite"/>
    </source>
</evidence>
<keyword evidence="3" id="KW-1185">Reference proteome</keyword>
<dbReference type="Proteomes" id="UP000672032">
    <property type="component" value="Chromosome 2"/>
</dbReference>
<dbReference type="PANTHER" id="PTHR43591">
    <property type="entry name" value="METHYLTRANSFERASE"/>
    <property type="match status" value="1"/>
</dbReference>
<feature type="compositionally biased region" description="Basic and acidic residues" evidence="1">
    <location>
        <begin position="1"/>
        <end position="13"/>
    </location>
</feature>
<protein>
    <recommendedName>
        <fullName evidence="4">Methyltransferase domain-containing protein</fullName>
    </recommendedName>
</protein>
<dbReference type="GO" id="GO:0008168">
    <property type="term" value="F:methyltransferase activity"/>
    <property type="evidence" value="ECO:0007669"/>
    <property type="project" value="TreeGrafter"/>
</dbReference>
<dbReference type="SUPFAM" id="SSF53335">
    <property type="entry name" value="S-adenosyl-L-methionine-dependent methyltransferases"/>
    <property type="match status" value="1"/>
</dbReference>
<evidence type="ECO:0000313" key="2">
    <source>
        <dbReference type="EMBL" id="QSZ30491.1"/>
    </source>
</evidence>
<dbReference type="InterPro" id="IPR029063">
    <property type="entry name" value="SAM-dependent_MTases_sf"/>
</dbReference>
<reference evidence="2" key="1">
    <citation type="submission" date="2020-10" db="EMBL/GenBank/DDBJ databases">
        <title>Genome Sequence of Monilinia vaccinii-corymbosi Sheds Light on Mummy Berry Disease Infection of Blueberry and Mating Type.</title>
        <authorList>
            <person name="Yow A.G."/>
            <person name="Zhang Y."/>
            <person name="Bansal K."/>
            <person name="Eacker S.M."/>
            <person name="Sullivan S."/>
            <person name="Liachko I."/>
            <person name="Cubeta M.A."/>
            <person name="Rollins J.A."/>
            <person name="Ashrafi H."/>
        </authorList>
    </citation>
    <scope>NUCLEOTIDE SEQUENCE</scope>
    <source>
        <strain evidence="2">RL-1</strain>
    </source>
</reference>
<dbReference type="OrthoDB" id="2013972at2759"/>
<feature type="region of interest" description="Disordered" evidence="1">
    <location>
        <begin position="1"/>
        <end position="31"/>
    </location>
</feature>
<dbReference type="AlphaFoldDB" id="A0A8A3P5Q6"/>
<dbReference type="CDD" id="cd02440">
    <property type="entry name" value="AdoMet_MTases"/>
    <property type="match status" value="1"/>
</dbReference>
<evidence type="ECO:0000313" key="3">
    <source>
        <dbReference type="Proteomes" id="UP000672032"/>
    </source>
</evidence>
<proteinExistence type="predicted"/>
<organism evidence="2 3">
    <name type="scientific">Monilinia vaccinii-corymbosi</name>
    <dbReference type="NCBI Taxonomy" id="61207"/>
    <lineage>
        <taxon>Eukaryota</taxon>
        <taxon>Fungi</taxon>
        <taxon>Dikarya</taxon>
        <taxon>Ascomycota</taxon>
        <taxon>Pezizomycotina</taxon>
        <taxon>Leotiomycetes</taxon>
        <taxon>Helotiales</taxon>
        <taxon>Sclerotiniaceae</taxon>
        <taxon>Monilinia</taxon>
    </lineage>
</organism>
<dbReference type="EMBL" id="CP063406">
    <property type="protein sequence ID" value="QSZ30491.1"/>
    <property type="molecule type" value="Genomic_DNA"/>
</dbReference>
<accession>A0A8A3P5Q6</accession>
<dbReference type="Gene3D" id="3.40.50.150">
    <property type="entry name" value="Vaccinia Virus protein VP39"/>
    <property type="match status" value="1"/>
</dbReference>
<evidence type="ECO:0008006" key="4">
    <source>
        <dbReference type="Google" id="ProtNLM"/>
    </source>
</evidence>
<dbReference type="PANTHER" id="PTHR43591:SF106">
    <property type="entry name" value="S-ADENOSYL-L-METHIONINE-DEPENDENT METHYLTRANSFERASE"/>
    <property type="match status" value="1"/>
</dbReference>
<sequence length="303" mass="34369">MAKSGNDETKKQEATPGFSSRSCSSSEEDMAGDTYSIDSSALAFKVENGRRYQAYREGAYWQPNDEIQNEQIDISHRRYLSMLDGSLYLAPILDDVERVLDLGTGTGIWAIDFADLFPNASVLGTDLSPIQPDMVPPNCRFEIDDMTEEWTYPPNYFDFIHIRALFGSVHDWDKLYAQAFKHLKPGGFIQHIEPSLSICCDDDTVPSDWPLYRFAELFHKAGELTGQSMDLCPTMSSKITQAGFVHLQERTYKMPLGEWPSDPKLRELGRWNLLQFDVGLEGFAIQPLTNVMGMTLPEVQLLW</sequence>
<gene>
    <name evidence="2" type="ORF">DSL72_000045</name>
</gene>